<dbReference type="KEGG" id="paun:MJA45_01865"/>
<dbReference type="InterPro" id="IPR037523">
    <property type="entry name" value="VOC_core"/>
</dbReference>
<dbReference type="RefSeq" id="WP_315605601.1">
    <property type="nucleotide sequence ID" value="NZ_CP130318.1"/>
</dbReference>
<reference evidence="2 3" key="1">
    <citation type="submission" date="2022-02" db="EMBL/GenBank/DDBJ databases">
        <title>Paenibacillus sp. MBLB1776 Whole Genome Shotgun Sequencing.</title>
        <authorList>
            <person name="Hwang C.Y."/>
            <person name="Cho E.-S."/>
            <person name="Seo M.-J."/>
        </authorList>
    </citation>
    <scope>NUCLEOTIDE SEQUENCE [LARGE SCALE GENOMIC DNA]</scope>
    <source>
        <strain evidence="2 3">MBLB1776</strain>
    </source>
</reference>
<gene>
    <name evidence="2" type="ORF">MJA45_01865</name>
</gene>
<dbReference type="InterPro" id="IPR029068">
    <property type="entry name" value="Glyas_Bleomycin-R_OHBP_Dase"/>
</dbReference>
<evidence type="ECO:0000313" key="2">
    <source>
        <dbReference type="EMBL" id="WNQ11826.1"/>
    </source>
</evidence>
<organism evidence="2 3">
    <name type="scientific">Paenibacillus aurantius</name>
    <dbReference type="NCBI Taxonomy" id="2918900"/>
    <lineage>
        <taxon>Bacteria</taxon>
        <taxon>Bacillati</taxon>
        <taxon>Bacillota</taxon>
        <taxon>Bacilli</taxon>
        <taxon>Bacillales</taxon>
        <taxon>Paenibacillaceae</taxon>
        <taxon>Paenibacillus</taxon>
    </lineage>
</organism>
<dbReference type="AlphaFoldDB" id="A0AA96LDS4"/>
<dbReference type="SUPFAM" id="SSF54593">
    <property type="entry name" value="Glyoxalase/Bleomycin resistance protein/Dihydroxybiphenyl dioxygenase"/>
    <property type="match status" value="1"/>
</dbReference>
<dbReference type="Gene3D" id="3.10.180.10">
    <property type="entry name" value="2,3-Dihydroxybiphenyl 1,2-Dioxygenase, domain 1"/>
    <property type="match status" value="1"/>
</dbReference>
<proteinExistence type="predicted"/>
<evidence type="ECO:0000259" key="1">
    <source>
        <dbReference type="PROSITE" id="PS51819"/>
    </source>
</evidence>
<dbReference type="PROSITE" id="PS51819">
    <property type="entry name" value="VOC"/>
    <property type="match status" value="1"/>
</dbReference>
<protein>
    <submittedName>
        <fullName evidence="2">VOC family protein</fullName>
    </submittedName>
</protein>
<keyword evidence="3" id="KW-1185">Reference proteome</keyword>
<dbReference type="EMBL" id="CP130318">
    <property type="protein sequence ID" value="WNQ11826.1"/>
    <property type="molecule type" value="Genomic_DNA"/>
</dbReference>
<dbReference type="InterPro" id="IPR004360">
    <property type="entry name" value="Glyas_Fos-R_dOase_dom"/>
</dbReference>
<dbReference type="Proteomes" id="UP001305702">
    <property type="component" value="Chromosome"/>
</dbReference>
<sequence>MDIRETGIILFCENYELALKFYSEQLGLNIRERGKDLSILNFGGSYLMLEGHGVASDKEKTRAQNPTVIRFNVNHFASAVSDLVARGIKVEVKSFQWGTIGVVMDPEGNRIELKG</sequence>
<accession>A0AA96LDS4</accession>
<name>A0AA96LDS4_9BACL</name>
<evidence type="ECO:0000313" key="3">
    <source>
        <dbReference type="Proteomes" id="UP001305702"/>
    </source>
</evidence>
<feature type="domain" description="VOC" evidence="1">
    <location>
        <begin position="4"/>
        <end position="115"/>
    </location>
</feature>
<dbReference type="Pfam" id="PF00903">
    <property type="entry name" value="Glyoxalase"/>
    <property type="match status" value="1"/>
</dbReference>